<feature type="transmembrane region" description="Helical" evidence="1">
    <location>
        <begin position="93"/>
        <end position="111"/>
    </location>
</feature>
<keyword evidence="1" id="KW-0812">Transmembrane</keyword>
<evidence type="ECO:0000256" key="1">
    <source>
        <dbReference type="SAM" id="Phobius"/>
    </source>
</evidence>
<reference evidence="2" key="1">
    <citation type="submission" date="2019-02" db="EMBL/GenBank/DDBJ databases">
        <authorList>
            <person name="Gruber-Vodicka R. H."/>
            <person name="Seah K. B. B."/>
        </authorList>
    </citation>
    <scope>NUCLEOTIDE SEQUENCE</scope>
    <source>
        <strain evidence="2">BECK_BZ131</strain>
    </source>
</reference>
<feature type="transmembrane region" description="Helical" evidence="1">
    <location>
        <begin position="210"/>
        <end position="229"/>
    </location>
</feature>
<feature type="transmembrane region" description="Helical" evidence="1">
    <location>
        <begin position="20"/>
        <end position="40"/>
    </location>
</feature>
<dbReference type="EMBL" id="CAADFE010000013">
    <property type="protein sequence ID" value="VFJ67904.1"/>
    <property type="molecule type" value="Genomic_DNA"/>
</dbReference>
<dbReference type="AlphaFoldDB" id="A0A450TK18"/>
<accession>A0A450TK18</accession>
<keyword evidence="1" id="KW-0472">Membrane</keyword>
<sequence>MLKGKRKNIGSIATMVAGSIREWSFPVFLLITAISVFVPFSPKMPGEGLDPSWAFGMNQAVAQGLAFGRDVIFTLGPYGSIYTKTFHPGTDNLMVWGSLYLGVSFALAAFLNFKDSKRYFQALLLLTLTSVMYLTDPIIFYYPLLVGTYIFKATTSTSEAFATIRWHALLIALFTPFGLLLLIKGSALIICCTVIVLSIVLLGLRRDWKGVALVCLSSLISLVFFWIVAAQPLSALPSYFISMLPIISGYTEAMSVIGNAWEIFFYTVGVTILLWSVFRQTNSKIIEKIILLLMFFVVLFIAFKGGFIRHDGHAIIAGTMILLSALLAGATFLKGLAHFVLFAAVFVWLHIDFGYIKTNPQKFLHNIAATYTNAWNGLQNRIFDGEKLARDFEERIAGIHKKSDFPILDGTTDIYSYDQSYLISSENQWNPRPIIQSYSAYTPALLERNKAHLLGHDRPDNLIFKVQTIDHRIPSLDDGASWPAIFSNYRPASMKNGYLVLRKQTSGPALSECIVSRGKHVFGELVSVPDVDGIIFAKINIHQSVLGWFASILFKPSQLQITITMKNGATRRYRIVSGMAKTGFLLSPLIENTEEFGLIYAAGDYLGDKKVSAISINPENGRSFWYEGFDLEFVTFKLPRHSDALDLYGFSQPVLQKEDANVLPAKRCDGHIDVINGVSPAPASFETDSLLDVRGWLAISTEKGLVPDGVYLVLTGKNGERYLIKTNKVPRPDVGAHFKKSRLDASGYEVIADISTLKGRYALGLAYTDNEFIKLCPQSNIIAEFNNSAPRMISGLSEVIEDKPDILPMITNSSILDNSGFASIVNNARSNSTGTGEVKFSDLIVYTSSVRTGQGNARIEFSARKGERFLYRSGPKGGNQIMEIAQIGLRTVLPVSPDWASIEFDGLQFPDRFEVELSDNGDGQDEWSAIALMRKNN</sequence>
<feature type="transmembrane region" description="Helical" evidence="1">
    <location>
        <begin position="123"/>
        <end position="144"/>
    </location>
</feature>
<feature type="transmembrane region" description="Helical" evidence="1">
    <location>
        <begin position="339"/>
        <end position="356"/>
    </location>
</feature>
<proteinExistence type="predicted"/>
<feature type="transmembrane region" description="Helical" evidence="1">
    <location>
        <begin position="164"/>
        <end position="182"/>
    </location>
</feature>
<name>A0A450TK18_9GAMM</name>
<keyword evidence="1" id="KW-1133">Transmembrane helix</keyword>
<feature type="transmembrane region" description="Helical" evidence="1">
    <location>
        <begin position="187"/>
        <end position="204"/>
    </location>
</feature>
<feature type="transmembrane region" description="Helical" evidence="1">
    <location>
        <begin position="290"/>
        <end position="308"/>
    </location>
</feature>
<gene>
    <name evidence="2" type="ORF">BECKFW1821C_GA0114237_101317</name>
</gene>
<feature type="transmembrane region" description="Helical" evidence="1">
    <location>
        <begin position="263"/>
        <end position="278"/>
    </location>
</feature>
<organism evidence="2">
    <name type="scientific">Candidatus Kentrum sp. FW</name>
    <dbReference type="NCBI Taxonomy" id="2126338"/>
    <lineage>
        <taxon>Bacteria</taxon>
        <taxon>Pseudomonadati</taxon>
        <taxon>Pseudomonadota</taxon>
        <taxon>Gammaproteobacteria</taxon>
        <taxon>Candidatus Kentrum</taxon>
    </lineage>
</organism>
<feature type="transmembrane region" description="Helical" evidence="1">
    <location>
        <begin position="314"/>
        <end position="332"/>
    </location>
</feature>
<protein>
    <submittedName>
        <fullName evidence="2">Uncharacterized protein</fullName>
    </submittedName>
</protein>
<evidence type="ECO:0000313" key="2">
    <source>
        <dbReference type="EMBL" id="VFJ67904.1"/>
    </source>
</evidence>